<feature type="non-terminal residue" evidence="4">
    <location>
        <position position="224"/>
    </location>
</feature>
<organism evidence="4 5">
    <name type="scientific">Cirrhinus mrigala</name>
    <name type="common">Mrigala</name>
    <dbReference type="NCBI Taxonomy" id="683832"/>
    <lineage>
        <taxon>Eukaryota</taxon>
        <taxon>Metazoa</taxon>
        <taxon>Chordata</taxon>
        <taxon>Craniata</taxon>
        <taxon>Vertebrata</taxon>
        <taxon>Euteleostomi</taxon>
        <taxon>Actinopterygii</taxon>
        <taxon>Neopterygii</taxon>
        <taxon>Teleostei</taxon>
        <taxon>Ostariophysi</taxon>
        <taxon>Cypriniformes</taxon>
        <taxon>Cyprinidae</taxon>
        <taxon>Labeoninae</taxon>
        <taxon>Labeonini</taxon>
        <taxon>Cirrhinus</taxon>
    </lineage>
</organism>
<evidence type="ECO:0000256" key="3">
    <source>
        <dbReference type="ARBA" id="ARBA00022679"/>
    </source>
</evidence>
<dbReference type="SUPFAM" id="SSF53756">
    <property type="entry name" value="UDP-Glycosyltransferase/glycogen phosphorylase"/>
    <property type="match status" value="1"/>
</dbReference>
<dbReference type="InterPro" id="IPR002213">
    <property type="entry name" value="UDP_glucos_trans"/>
</dbReference>
<evidence type="ECO:0008006" key="6">
    <source>
        <dbReference type="Google" id="ProtNLM"/>
    </source>
</evidence>
<dbReference type="GO" id="GO:0016757">
    <property type="term" value="F:glycosyltransferase activity"/>
    <property type="evidence" value="ECO:0007669"/>
    <property type="project" value="UniProtKB-KW"/>
</dbReference>
<dbReference type="InterPro" id="IPR050271">
    <property type="entry name" value="UDP-glycosyltransferase"/>
</dbReference>
<dbReference type="Proteomes" id="UP001529510">
    <property type="component" value="Unassembled WGS sequence"/>
</dbReference>
<sequence>IGQVEAGKVLVFPGEYSHWHNMRVIIDALVDRNHIVTVLVSSSSPTVPHTRKERFDFNVFEVNIKKEEARAMWSEFTNLWMNDTATKYERVFMFWRVMTNFILNTEDICKGVFYNKDLLRALHESHYDVLISDPMMPCSDLMAQTLNIPHVLSLRATFAYTFERLCGQMPAPASYVPAVALNDHLTDRMSFTERVKNMLLYIIHTTIFRLQMKFTYDWLYTEIW</sequence>
<keyword evidence="3" id="KW-0808">Transferase</keyword>
<protein>
    <recommendedName>
        <fullName evidence="6">UDP-glucuronosyltransferase</fullName>
    </recommendedName>
</protein>
<keyword evidence="5" id="KW-1185">Reference proteome</keyword>
<dbReference type="PANTHER" id="PTHR48043:SF162">
    <property type="entry name" value="UDP GLUCURONOSYLTRANSFERASE 2 FAMILY, POLYPEPTIDE A1 PRECURSOR-RELATED"/>
    <property type="match status" value="1"/>
</dbReference>
<evidence type="ECO:0000313" key="5">
    <source>
        <dbReference type="Proteomes" id="UP001529510"/>
    </source>
</evidence>
<evidence type="ECO:0000256" key="1">
    <source>
        <dbReference type="ARBA" id="ARBA00009995"/>
    </source>
</evidence>
<gene>
    <name evidence="4" type="ORF">M9458_010437</name>
</gene>
<dbReference type="EMBL" id="JAMKFB020000005">
    <property type="protein sequence ID" value="KAL0192141.1"/>
    <property type="molecule type" value="Genomic_DNA"/>
</dbReference>
<dbReference type="PANTHER" id="PTHR48043">
    <property type="entry name" value="EG:EG0003.4 PROTEIN-RELATED"/>
    <property type="match status" value="1"/>
</dbReference>
<comment type="similarity">
    <text evidence="1">Belongs to the UDP-glycosyltransferase family.</text>
</comment>
<comment type="caution">
    <text evidence="4">The sequence shown here is derived from an EMBL/GenBank/DDBJ whole genome shotgun (WGS) entry which is preliminary data.</text>
</comment>
<name>A0ABD0R126_CIRMR</name>
<dbReference type="Gene3D" id="3.40.50.2000">
    <property type="entry name" value="Glycogen Phosphorylase B"/>
    <property type="match status" value="1"/>
</dbReference>
<evidence type="ECO:0000256" key="2">
    <source>
        <dbReference type="ARBA" id="ARBA00022676"/>
    </source>
</evidence>
<accession>A0ABD0R126</accession>
<reference evidence="4 5" key="1">
    <citation type="submission" date="2024-05" db="EMBL/GenBank/DDBJ databases">
        <title>Genome sequencing and assembly of Indian major carp, Cirrhinus mrigala (Hamilton, 1822).</title>
        <authorList>
            <person name="Mohindra V."/>
            <person name="Chowdhury L.M."/>
            <person name="Lal K."/>
            <person name="Jena J.K."/>
        </authorList>
    </citation>
    <scope>NUCLEOTIDE SEQUENCE [LARGE SCALE GENOMIC DNA]</scope>
    <source>
        <strain evidence="4">CM1030</strain>
        <tissue evidence="4">Blood</tissue>
    </source>
</reference>
<evidence type="ECO:0000313" key="4">
    <source>
        <dbReference type="EMBL" id="KAL0192141.1"/>
    </source>
</evidence>
<keyword evidence="2" id="KW-0328">Glycosyltransferase</keyword>
<feature type="non-terminal residue" evidence="4">
    <location>
        <position position="1"/>
    </location>
</feature>
<dbReference type="AlphaFoldDB" id="A0ABD0R126"/>
<dbReference type="FunFam" id="3.40.50.2000:FF:000194">
    <property type="entry name" value="UDP glucuronosyltransferase 2 family polypeptide a4 short isoform"/>
    <property type="match status" value="1"/>
</dbReference>
<proteinExistence type="inferred from homology"/>
<dbReference type="Pfam" id="PF00201">
    <property type="entry name" value="UDPGT"/>
    <property type="match status" value="1"/>
</dbReference>